<protein>
    <submittedName>
        <fullName evidence="3">CBS domain-containing protein</fullName>
    </submittedName>
</protein>
<keyword evidence="1" id="KW-0129">CBS domain</keyword>
<sequence>MRAADVAEALPTARMDDGVLPAVRMVARHRVPGLAVADEHGHVVTCVSSVDLLRLVLPRHLWDEPCLARVFDEAHADRVAGRLVGVRIRDVVAEVAGRVPVVRPEATVVELVELMTRSGCPLALVGEAGGRPTGIVTANRLLDLMAAEVENAGEEGP</sequence>
<dbReference type="Proteomes" id="UP001156441">
    <property type="component" value="Unassembled WGS sequence"/>
</dbReference>
<evidence type="ECO:0000259" key="2">
    <source>
        <dbReference type="PROSITE" id="PS51371"/>
    </source>
</evidence>
<dbReference type="PROSITE" id="PS51371">
    <property type="entry name" value="CBS"/>
    <property type="match status" value="1"/>
</dbReference>
<organism evidence="3 4">
    <name type="scientific">Actinophytocola gossypii</name>
    <dbReference type="NCBI Taxonomy" id="2812003"/>
    <lineage>
        <taxon>Bacteria</taxon>
        <taxon>Bacillati</taxon>
        <taxon>Actinomycetota</taxon>
        <taxon>Actinomycetes</taxon>
        <taxon>Pseudonocardiales</taxon>
        <taxon>Pseudonocardiaceae</taxon>
    </lineage>
</organism>
<dbReference type="EMBL" id="JAFFZE010000012">
    <property type="protein sequence ID" value="MCT2584432.1"/>
    <property type="molecule type" value="Genomic_DNA"/>
</dbReference>
<dbReference type="Gene3D" id="3.10.580.10">
    <property type="entry name" value="CBS-domain"/>
    <property type="match status" value="1"/>
</dbReference>
<evidence type="ECO:0000313" key="3">
    <source>
        <dbReference type="EMBL" id="MCT2584432.1"/>
    </source>
</evidence>
<reference evidence="3 4" key="1">
    <citation type="submission" date="2021-02" db="EMBL/GenBank/DDBJ databases">
        <title>Actinophytocola xerophila sp. nov., isolated from soil of cotton cropping field.</title>
        <authorList>
            <person name="Huang R."/>
            <person name="Chen X."/>
            <person name="Ge X."/>
            <person name="Liu W."/>
        </authorList>
    </citation>
    <scope>NUCLEOTIDE SEQUENCE [LARGE SCALE GENOMIC DNA]</scope>
    <source>
        <strain evidence="3 4">S1-96</strain>
    </source>
</reference>
<keyword evidence="4" id="KW-1185">Reference proteome</keyword>
<dbReference type="RefSeq" id="WP_260191833.1">
    <property type="nucleotide sequence ID" value="NZ_JAFFZE010000012.1"/>
</dbReference>
<dbReference type="Pfam" id="PF00571">
    <property type="entry name" value="CBS"/>
    <property type="match status" value="1"/>
</dbReference>
<dbReference type="InterPro" id="IPR046342">
    <property type="entry name" value="CBS_dom_sf"/>
</dbReference>
<evidence type="ECO:0000256" key="1">
    <source>
        <dbReference type="PROSITE-ProRule" id="PRU00703"/>
    </source>
</evidence>
<dbReference type="InterPro" id="IPR000644">
    <property type="entry name" value="CBS_dom"/>
</dbReference>
<gene>
    <name evidence="3" type="ORF">JT362_15000</name>
</gene>
<proteinExistence type="predicted"/>
<evidence type="ECO:0000313" key="4">
    <source>
        <dbReference type="Proteomes" id="UP001156441"/>
    </source>
</evidence>
<dbReference type="SMART" id="SM00116">
    <property type="entry name" value="CBS"/>
    <property type="match status" value="2"/>
</dbReference>
<name>A0ABT2J984_9PSEU</name>
<feature type="domain" description="CBS" evidence="2">
    <location>
        <begin position="95"/>
        <end position="155"/>
    </location>
</feature>
<dbReference type="SUPFAM" id="SSF54631">
    <property type="entry name" value="CBS-domain pair"/>
    <property type="match status" value="1"/>
</dbReference>
<accession>A0ABT2J984</accession>
<comment type="caution">
    <text evidence="3">The sequence shown here is derived from an EMBL/GenBank/DDBJ whole genome shotgun (WGS) entry which is preliminary data.</text>
</comment>